<feature type="transmembrane region" description="Helical" evidence="1">
    <location>
        <begin position="90"/>
        <end position="110"/>
    </location>
</feature>
<name>A0A328AKH6_9CAUL</name>
<feature type="transmembrane region" description="Helical" evidence="1">
    <location>
        <begin position="277"/>
        <end position="298"/>
    </location>
</feature>
<keyword evidence="3" id="KW-1185">Reference proteome</keyword>
<feature type="transmembrane region" description="Helical" evidence="1">
    <location>
        <begin position="116"/>
        <end position="132"/>
    </location>
</feature>
<feature type="transmembrane region" description="Helical" evidence="1">
    <location>
        <begin position="334"/>
        <end position="356"/>
    </location>
</feature>
<dbReference type="AlphaFoldDB" id="A0A328AKH6"/>
<feature type="transmembrane region" description="Helical" evidence="1">
    <location>
        <begin position="439"/>
        <end position="457"/>
    </location>
</feature>
<evidence type="ECO:0000256" key="1">
    <source>
        <dbReference type="SAM" id="Phobius"/>
    </source>
</evidence>
<keyword evidence="1" id="KW-1133">Transmembrane helix</keyword>
<dbReference type="RefSeq" id="WP_111528847.1">
    <property type="nucleotide sequence ID" value="NZ_JBHRSG010000003.1"/>
</dbReference>
<proteinExistence type="predicted"/>
<sequence>MARAWWVILLVATALMAPLLIAGANGLDSGAYNYTWTRQFAEGLARGELYPRWLPGSFRGLGSPAFFFYPPLAFYLAGGLDLLGLPTWQAINVAALLGLAASGAAMWLWLRDKTPHALLWACLYMAAPYHLTDIYVRAALAESYAFAWLPLIALGMEGRPRLLAIAYAGLILTHLPTAVLASLFLIAPMLTRLTMRQLAGAAVAGTIGLGLAAIYLAPALTLQGHISTDQLGNIALPPDRATLWSGAIAPQHLAIVAALTALAGATLWTARRRGQPWLFAAIALAALAMAAGLVPVLWRAPVLRQVQFPFRALAIAEFAVVTALALAPPPRAWLRLGVGLAVIAWTASATYAAILVPAANAPQRLKAIERTLQDAPEYMPPGTAPKGLTGYDRLPRPERFLPADRFNFPIWRVDGRPWPGPVIPLGHSVTRVTLPVERAGTLVSLAAAAAWLLWLALSRKRKAPDVAVRGP</sequence>
<evidence type="ECO:0000313" key="2">
    <source>
        <dbReference type="EMBL" id="RAK55099.1"/>
    </source>
</evidence>
<protein>
    <submittedName>
        <fullName evidence="2">Integral membrane-like protein</fullName>
    </submittedName>
</protein>
<evidence type="ECO:0000313" key="3">
    <source>
        <dbReference type="Proteomes" id="UP000249254"/>
    </source>
</evidence>
<keyword evidence="1" id="KW-0472">Membrane</keyword>
<dbReference type="Proteomes" id="UP000249254">
    <property type="component" value="Unassembled WGS sequence"/>
</dbReference>
<feature type="transmembrane region" description="Helical" evidence="1">
    <location>
        <begin position="66"/>
        <end position="83"/>
    </location>
</feature>
<feature type="transmembrane region" description="Helical" evidence="1">
    <location>
        <begin position="162"/>
        <end position="186"/>
    </location>
</feature>
<organism evidence="2 3">
    <name type="scientific">Phenylobacterium soli</name>
    <dbReference type="NCBI Taxonomy" id="2170551"/>
    <lineage>
        <taxon>Bacteria</taxon>
        <taxon>Pseudomonadati</taxon>
        <taxon>Pseudomonadota</taxon>
        <taxon>Alphaproteobacteria</taxon>
        <taxon>Caulobacterales</taxon>
        <taxon>Caulobacteraceae</taxon>
        <taxon>Phenylobacterium</taxon>
    </lineage>
</organism>
<reference evidence="3" key="1">
    <citation type="submission" date="2018-05" db="EMBL/GenBank/DDBJ databases">
        <authorList>
            <person name="Li X."/>
        </authorList>
    </citation>
    <scope>NUCLEOTIDE SEQUENCE [LARGE SCALE GENOMIC DNA]</scope>
    <source>
        <strain evidence="3">LX32</strain>
    </source>
</reference>
<feature type="transmembrane region" description="Helical" evidence="1">
    <location>
        <begin position="310"/>
        <end position="327"/>
    </location>
</feature>
<gene>
    <name evidence="2" type="ORF">DJ017_11490</name>
</gene>
<keyword evidence="1" id="KW-0812">Transmembrane</keyword>
<feature type="transmembrane region" description="Helical" evidence="1">
    <location>
        <begin position="198"/>
        <end position="217"/>
    </location>
</feature>
<accession>A0A328AKH6</accession>
<dbReference type="OrthoDB" id="7889025at2"/>
<dbReference type="EMBL" id="QFYQ01000001">
    <property type="protein sequence ID" value="RAK55099.1"/>
    <property type="molecule type" value="Genomic_DNA"/>
</dbReference>
<feature type="transmembrane region" description="Helical" evidence="1">
    <location>
        <begin position="252"/>
        <end position="270"/>
    </location>
</feature>
<comment type="caution">
    <text evidence="2">The sequence shown here is derived from an EMBL/GenBank/DDBJ whole genome shotgun (WGS) entry which is preliminary data.</text>
</comment>